<keyword evidence="12" id="KW-1133">Transmembrane helix</keyword>
<accession>A0A1B2J789</accession>
<feature type="signal peptide" evidence="13">
    <location>
        <begin position="1"/>
        <end position="20"/>
    </location>
</feature>
<keyword evidence="9 11" id="KW-0326">Glycosidase</keyword>
<dbReference type="FunFam" id="1.50.10.20:FF:000006">
    <property type="entry name" value="Mannan endo-1,6-alpha-mannosidase"/>
    <property type="match status" value="1"/>
</dbReference>
<keyword evidence="12" id="KW-0812">Transmembrane</keyword>
<feature type="chain" id="PRO_5008539337" description="Mannan endo-1,6-alpha-mannosidase" evidence="13">
    <location>
        <begin position="21"/>
        <end position="448"/>
    </location>
</feature>
<dbReference type="SUPFAM" id="SSF48208">
    <property type="entry name" value="Six-hairpin glycosidases"/>
    <property type="match status" value="1"/>
</dbReference>
<evidence type="ECO:0000256" key="12">
    <source>
        <dbReference type="SAM" id="Phobius"/>
    </source>
</evidence>
<feature type="transmembrane region" description="Helical" evidence="12">
    <location>
        <begin position="425"/>
        <end position="447"/>
    </location>
</feature>
<evidence type="ECO:0000256" key="4">
    <source>
        <dbReference type="ARBA" id="ARBA00012350"/>
    </source>
</evidence>
<evidence type="ECO:0000256" key="10">
    <source>
        <dbReference type="ARBA" id="ARBA00023316"/>
    </source>
</evidence>
<evidence type="ECO:0000256" key="8">
    <source>
        <dbReference type="ARBA" id="ARBA00023180"/>
    </source>
</evidence>
<keyword evidence="10" id="KW-0961">Cell wall biogenesis/degradation</keyword>
<keyword evidence="15" id="KW-1185">Reference proteome</keyword>
<keyword evidence="6 11" id="KW-0378">Hydrolase</keyword>
<evidence type="ECO:0000313" key="14">
    <source>
        <dbReference type="EMBL" id="ANZ73845.1"/>
    </source>
</evidence>
<gene>
    <name evidence="14" type="primary">DCW1</name>
    <name evidence="14" type="ORF">ATY40_BA7500824</name>
</gene>
<dbReference type="EMBL" id="CP014584">
    <property type="protein sequence ID" value="ANZ73845.1"/>
    <property type="molecule type" value="Genomic_DNA"/>
</dbReference>
<dbReference type="GO" id="GO:0071555">
    <property type="term" value="P:cell wall organization"/>
    <property type="evidence" value="ECO:0007669"/>
    <property type="project" value="UniProtKB-KW"/>
</dbReference>
<proteinExistence type="inferred from homology"/>
<dbReference type="OrthoDB" id="4187847at2759"/>
<keyword evidence="7 12" id="KW-0472">Membrane</keyword>
<evidence type="ECO:0000313" key="15">
    <source>
        <dbReference type="Proteomes" id="UP000094565"/>
    </source>
</evidence>
<dbReference type="GO" id="GO:0016052">
    <property type="term" value="P:carbohydrate catabolic process"/>
    <property type="evidence" value="ECO:0007669"/>
    <property type="project" value="InterPro"/>
</dbReference>
<dbReference type="PIRSF" id="PIRSF016302">
    <property type="entry name" value="Man_a_manosd"/>
    <property type="match status" value="1"/>
</dbReference>
<evidence type="ECO:0000256" key="1">
    <source>
        <dbReference type="ARBA" id="ARBA00001452"/>
    </source>
</evidence>
<dbReference type="GO" id="GO:0008496">
    <property type="term" value="F:mannan endo-1,6-alpha-mannosidase activity"/>
    <property type="evidence" value="ECO:0007669"/>
    <property type="project" value="UniProtKB-UniRule"/>
</dbReference>
<comment type="similarity">
    <text evidence="3 11">Belongs to the glycosyl hydrolase 76 family.</text>
</comment>
<comment type="catalytic activity">
    <reaction evidence="1 11">
        <text>Random hydrolysis of (1-&gt;6)-alpha-D-mannosidic linkages in unbranched (1-&gt;6)-mannans.</text>
        <dbReference type="EC" id="3.2.1.101"/>
    </reaction>
</comment>
<dbReference type="InterPro" id="IPR014480">
    <property type="entry name" value="Mannan-1_6-alpha_mannosidase"/>
</dbReference>
<evidence type="ECO:0000256" key="6">
    <source>
        <dbReference type="ARBA" id="ARBA00022801"/>
    </source>
</evidence>
<dbReference type="Pfam" id="PF03663">
    <property type="entry name" value="Glyco_hydro_76"/>
    <property type="match status" value="1"/>
</dbReference>
<dbReference type="AlphaFoldDB" id="A0A1B2J789"/>
<dbReference type="Proteomes" id="UP000094565">
    <property type="component" value="Chromosome 1"/>
</dbReference>
<evidence type="ECO:0000256" key="11">
    <source>
        <dbReference type="PIRNR" id="PIRNR016302"/>
    </source>
</evidence>
<evidence type="ECO:0000256" key="2">
    <source>
        <dbReference type="ARBA" id="ARBA00004308"/>
    </source>
</evidence>
<reference evidence="14 15" key="1">
    <citation type="submission" date="2016-02" db="EMBL/GenBank/DDBJ databases">
        <title>Comparative genomic and transcriptomic foundation for Pichia pastoris.</title>
        <authorList>
            <person name="Love K.R."/>
            <person name="Shah K.A."/>
            <person name="Whittaker C.A."/>
            <person name="Wu J."/>
            <person name="Bartlett M.C."/>
            <person name="Ma D."/>
            <person name="Leeson R.L."/>
            <person name="Priest M."/>
            <person name="Young S.K."/>
            <person name="Love J.C."/>
        </authorList>
    </citation>
    <scope>NUCLEOTIDE SEQUENCE [LARGE SCALE GENOMIC DNA]</scope>
    <source>
        <strain evidence="14 15">ATCC 28485</strain>
    </source>
</reference>
<evidence type="ECO:0000256" key="13">
    <source>
        <dbReference type="SAM" id="SignalP"/>
    </source>
</evidence>
<dbReference type="InterPro" id="IPR008928">
    <property type="entry name" value="6-hairpin_glycosidase_sf"/>
</dbReference>
<dbReference type="EC" id="3.2.1.101" evidence="4 11"/>
<dbReference type="InterPro" id="IPR005198">
    <property type="entry name" value="Glyco_hydro_76"/>
</dbReference>
<dbReference type="PANTHER" id="PTHR12145">
    <property type="entry name" value="MANNAN ENDO-1,6-ALPHA-MANNOSIDASE DCW1"/>
    <property type="match status" value="1"/>
</dbReference>
<evidence type="ECO:0000256" key="9">
    <source>
        <dbReference type="ARBA" id="ARBA00023295"/>
    </source>
</evidence>
<organism evidence="14 15">
    <name type="scientific">Komagataella pastoris</name>
    <name type="common">Yeast</name>
    <name type="synonym">Pichia pastoris</name>
    <dbReference type="NCBI Taxonomy" id="4922"/>
    <lineage>
        <taxon>Eukaryota</taxon>
        <taxon>Fungi</taxon>
        <taxon>Dikarya</taxon>
        <taxon>Ascomycota</taxon>
        <taxon>Saccharomycotina</taxon>
        <taxon>Pichiomycetes</taxon>
        <taxon>Pichiales</taxon>
        <taxon>Pichiaceae</taxon>
        <taxon>Komagataella</taxon>
    </lineage>
</organism>
<dbReference type="GO" id="GO:0009272">
    <property type="term" value="P:fungal-type cell wall biogenesis"/>
    <property type="evidence" value="ECO:0007669"/>
    <property type="project" value="UniProtKB-ARBA"/>
</dbReference>
<dbReference type="PANTHER" id="PTHR12145:SF36">
    <property type="entry name" value="MANNAN ENDO-1,6-ALPHA-MANNOSIDASE DCW1"/>
    <property type="match status" value="1"/>
</dbReference>
<keyword evidence="5 13" id="KW-0732">Signal</keyword>
<protein>
    <recommendedName>
        <fullName evidence="4 11">Mannan endo-1,6-alpha-mannosidase</fullName>
        <ecNumber evidence="4 11">3.2.1.101</ecNumber>
    </recommendedName>
</protein>
<dbReference type="GO" id="GO:0012505">
    <property type="term" value="C:endomembrane system"/>
    <property type="evidence" value="ECO:0007669"/>
    <property type="project" value="UniProtKB-SubCell"/>
</dbReference>
<name>A0A1B2J789_PICPA</name>
<evidence type="ECO:0000256" key="7">
    <source>
        <dbReference type="ARBA" id="ARBA00023136"/>
    </source>
</evidence>
<evidence type="ECO:0000256" key="3">
    <source>
        <dbReference type="ARBA" id="ARBA00009699"/>
    </source>
</evidence>
<dbReference type="GO" id="GO:0007117">
    <property type="term" value="P:budding cell bud growth"/>
    <property type="evidence" value="ECO:0007669"/>
    <property type="project" value="TreeGrafter"/>
</dbReference>
<sequence>MWRPLVLVLAFLRVLSPAKGLELELSDLSSLQHATSLVADGLMDYYEGFHLGGTIGMFTNPYYWWQSGAAFGSMLDYWWYMENDTYHDAIMQAIIYQAGDNADFMPLNQTTTEGNDDQGFWGITAMAAVERNFTNPPEDEPQWLYLAQATVNTMWERWDLEHCNGGLRWQIFQWNAGYNYKNTVSNACLFQLSARLARYTANDTYITLAEEAFDWMYGAGFLTEGDWWFVYDGAFVEDNCTEIVMLQWTYNAGLMVSGCAYLANYTGDDLWLDRTENFLHGIQVFTNQSVFFEAACQGSGNCNTDQRSFKAYLARFLGLTAQMVPSTAETIMNWMNTSAVAVAQSCSGGTDGHTCGLNWLYDGWDGFYGLGEQMSALETLQNTRALVRPAPYTAQSGGSSQGDPAAGLGTKTEAVPPLKLTNADVAGAAIITAIIGLSVIAGAIWLLL</sequence>
<keyword evidence="8" id="KW-0325">Glycoprotein</keyword>
<dbReference type="Gene3D" id="1.50.10.20">
    <property type="match status" value="1"/>
</dbReference>
<comment type="subcellular location">
    <subcellularLocation>
        <location evidence="2">Endomembrane system</location>
    </subcellularLocation>
</comment>
<evidence type="ECO:0000256" key="5">
    <source>
        <dbReference type="ARBA" id="ARBA00022729"/>
    </source>
</evidence>